<reference evidence="3 4" key="1">
    <citation type="submission" date="2017-02" db="EMBL/GenBank/DDBJ databases">
        <title>Genomes of Trichoderma spp. with biocontrol activity.</title>
        <authorList>
            <person name="Gardiner D."/>
            <person name="Kazan K."/>
            <person name="Vos C."/>
            <person name="Harvey P."/>
        </authorList>
    </citation>
    <scope>NUCLEOTIDE SEQUENCE [LARGE SCALE GENOMIC DNA]</scope>
    <source>
        <strain evidence="3 4">A5MH</strain>
    </source>
</reference>
<feature type="transmembrane region" description="Helical" evidence="1">
    <location>
        <begin position="229"/>
        <end position="254"/>
    </location>
</feature>
<dbReference type="EMBL" id="MTYH01000059">
    <property type="protein sequence ID" value="PNP41175.1"/>
    <property type="molecule type" value="Genomic_DNA"/>
</dbReference>
<keyword evidence="1" id="KW-0472">Membrane</keyword>
<dbReference type="GO" id="GO:0006506">
    <property type="term" value="P:GPI anchor biosynthetic process"/>
    <property type="evidence" value="ECO:0007669"/>
    <property type="project" value="TreeGrafter"/>
</dbReference>
<accession>A0A2K0T6L6</accession>
<dbReference type="PANTHER" id="PTHR28022">
    <property type="entry name" value="GPI MANNOSYLTRANSFERASE 2 SUBUNIT PGA1"/>
    <property type="match status" value="1"/>
</dbReference>
<sequence>MPSLKPLHRRRPHQSSSFFLLLLPFFSLLSPIHANTEKAIFTAPEPITLSNIPPALEGQNIPILGPSTRWSIRTNLTRVFPLSQEETEEEKQDQGYPSWLLLDNLTPGQRYELRVCWSALQPTTFTLDTYTLSTIFSTPSLLQSLTQHTTTSTQEQIIDEETETHQQKSSNHSLTAADGSSVLLLRVLAAADYFSHHSSLMKDPPPVLVDLILDPYLYNVLPQSLVPTVGYIVVISIVSWFVARWVSSSLVYVASSGDNDQVKKQN</sequence>
<dbReference type="Proteomes" id="UP000236546">
    <property type="component" value="Unassembled WGS sequence"/>
</dbReference>
<dbReference type="OrthoDB" id="3360032at2759"/>
<feature type="signal peptide" evidence="2">
    <location>
        <begin position="1"/>
        <end position="34"/>
    </location>
</feature>
<name>A0A2K0T6L6_9HYPO</name>
<dbReference type="GO" id="GO:0000030">
    <property type="term" value="F:mannosyltransferase activity"/>
    <property type="evidence" value="ECO:0007669"/>
    <property type="project" value="TreeGrafter"/>
</dbReference>
<dbReference type="GO" id="GO:0031501">
    <property type="term" value="C:mannosyltransferase complex"/>
    <property type="evidence" value="ECO:0007669"/>
    <property type="project" value="TreeGrafter"/>
</dbReference>
<organism evidence="3 4">
    <name type="scientific">Trichoderma gamsii</name>
    <dbReference type="NCBI Taxonomy" id="398673"/>
    <lineage>
        <taxon>Eukaryota</taxon>
        <taxon>Fungi</taxon>
        <taxon>Dikarya</taxon>
        <taxon>Ascomycota</taxon>
        <taxon>Pezizomycotina</taxon>
        <taxon>Sordariomycetes</taxon>
        <taxon>Hypocreomycetidae</taxon>
        <taxon>Hypocreales</taxon>
        <taxon>Hypocreaceae</taxon>
        <taxon>Trichoderma</taxon>
    </lineage>
</organism>
<evidence type="ECO:0000313" key="4">
    <source>
        <dbReference type="Proteomes" id="UP000236546"/>
    </source>
</evidence>
<dbReference type="AlphaFoldDB" id="A0A2K0T6L6"/>
<keyword evidence="1" id="KW-1133">Transmembrane helix</keyword>
<proteinExistence type="predicted"/>
<protein>
    <submittedName>
        <fullName evidence="3">Uncharacterized protein</fullName>
    </submittedName>
</protein>
<evidence type="ECO:0000256" key="1">
    <source>
        <dbReference type="SAM" id="Phobius"/>
    </source>
</evidence>
<gene>
    <name evidence="3" type="ORF">TGAMA5MH_07045</name>
</gene>
<dbReference type="InterPro" id="IPR019433">
    <property type="entry name" value="GPI_ManTrfase_II_coact_Pga1"/>
</dbReference>
<dbReference type="GO" id="GO:0005789">
    <property type="term" value="C:endoplasmic reticulum membrane"/>
    <property type="evidence" value="ECO:0007669"/>
    <property type="project" value="TreeGrafter"/>
</dbReference>
<evidence type="ECO:0000313" key="3">
    <source>
        <dbReference type="EMBL" id="PNP41175.1"/>
    </source>
</evidence>
<dbReference type="PANTHER" id="PTHR28022:SF1">
    <property type="entry name" value="GPI MANNOSYLTRANSFERASE 2 SUBUNIT PGA1"/>
    <property type="match status" value="1"/>
</dbReference>
<keyword evidence="1" id="KW-0812">Transmembrane</keyword>
<feature type="chain" id="PRO_5014347805" evidence="2">
    <location>
        <begin position="35"/>
        <end position="266"/>
    </location>
</feature>
<evidence type="ECO:0000256" key="2">
    <source>
        <dbReference type="SAM" id="SignalP"/>
    </source>
</evidence>
<keyword evidence="2" id="KW-0732">Signal</keyword>
<comment type="caution">
    <text evidence="3">The sequence shown here is derived from an EMBL/GenBank/DDBJ whole genome shotgun (WGS) entry which is preliminary data.</text>
</comment>